<accession>A0A0L0F750</accession>
<dbReference type="RefSeq" id="XP_014145875.1">
    <property type="nucleotide sequence ID" value="XM_014290400.1"/>
</dbReference>
<feature type="non-terminal residue" evidence="1">
    <location>
        <position position="1"/>
    </location>
</feature>
<dbReference type="AlphaFoldDB" id="A0A0L0F750"/>
<dbReference type="GeneID" id="25915982"/>
<dbReference type="InterPro" id="IPR046627">
    <property type="entry name" value="DUF6739"/>
</dbReference>
<dbReference type="EMBL" id="KQ247770">
    <property type="protein sequence ID" value="KNC71973.1"/>
    <property type="molecule type" value="Genomic_DNA"/>
</dbReference>
<gene>
    <name evidence="1" type="ORF">SARC_15478</name>
</gene>
<evidence type="ECO:0000313" key="1">
    <source>
        <dbReference type="EMBL" id="KNC71973.1"/>
    </source>
</evidence>
<organism evidence="1 2">
    <name type="scientific">Sphaeroforma arctica JP610</name>
    <dbReference type="NCBI Taxonomy" id="667725"/>
    <lineage>
        <taxon>Eukaryota</taxon>
        <taxon>Ichthyosporea</taxon>
        <taxon>Ichthyophonida</taxon>
        <taxon>Sphaeroforma</taxon>
    </lineage>
</organism>
<protein>
    <submittedName>
        <fullName evidence="1">Uncharacterized protein</fullName>
    </submittedName>
</protein>
<evidence type="ECO:0000313" key="2">
    <source>
        <dbReference type="Proteomes" id="UP000054560"/>
    </source>
</evidence>
<dbReference type="Proteomes" id="UP000054560">
    <property type="component" value="Unassembled WGS sequence"/>
</dbReference>
<sequence>LALIDAKAVDPMKLCAVFDEFEGIDALTPLREKTKFRFEPVCTATLYDDCYRMVRAYVRLGHSVEEIQEELDVRRHLGPYTFLIGPGNSICILEFQACSES</sequence>
<dbReference type="Pfam" id="PF20524">
    <property type="entry name" value="DUF6739"/>
    <property type="match status" value="1"/>
</dbReference>
<proteinExistence type="predicted"/>
<reference evidence="1 2" key="1">
    <citation type="submission" date="2011-02" db="EMBL/GenBank/DDBJ databases">
        <title>The Genome Sequence of Sphaeroforma arctica JP610.</title>
        <authorList>
            <consortium name="The Broad Institute Genome Sequencing Platform"/>
            <person name="Russ C."/>
            <person name="Cuomo C."/>
            <person name="Young S.K."/>
            <person name="Zeng Q."/>
            <person name="Gargeya S."/>
            <person name="Alvarado L."/>
            <person name="Berlin A."/>
            <person name="Chapman S.B."/>
            <person name="Chen Z."/>
            <person name="Freedman E."/>
            <person name="Gellesch M."/>
            <person name="Goldberg J."/>
            <person name="Griggs A."/>
            <person name="Gujja S."/>
            <person name="Heilman E."/>
            <person name="Heiman D."/>
            <person name="Howarth C."/>
            <person name="Mehta T."/>
            <person name="Neiman D."/>
            <person name="Pearson M."/>
            <person name="Roberts A."/>
            <person name="Saif S."/>
            <person name="Shea T."/>
            <person name="Shenoy N."/>
            <person name="Sisk P."/>
            <person name="Stolte C."/>
            <person name="Sykes S."/>
            <person name="White J."/>
            <person name="Yandava C."/>
            <person name="Burger G."/>
            <person name="Gray M.W."/>
            <person name="Holland P.W.H."/>
            <person name="King N."/>
            <person name="Lang F.B.F."/>
            <person name="Roger A.J."/>
            <person name="Ruiz-Trillo I."/>
            <person name="Haas B."/>
            <person name="Nusbaum C."/>
            <person name="Birren B."/>
        </authorList>
    </citation>
    <scope>NUCLEOTIDE SEQUENCE [LARGE SCALE GENOMIC DNA]</scope>
    <source>
        <strain evidence="1 2">JP610</strain>
    </source>
</reference>
<dbReference type="OrthoDB" id="2111127at2759"/>
<keyword evidence="2" id="KW-1185">Reference proteome</keyword>
<name>A0A0L0F750_9EUKA</name>